<name>A0A074WX87_9PEZI</name>
<dbReference type="CDD" id="cd00067">
    <property type="entry name" value="GAL4"/>
    <property type="match status" value="1"/>
</dbReference>
<feature type="compositionally biased region" description="Low complexity" evidence="5">
    <location>
        <begin position="39"/>
        <end position="50"/>
    </location>
</feature>
<dbReference type="InterPro" id="IPR036864">
    <property type="entry name" value="Zn2-C6_fun-type_DNA-bd_sf"/>
</dbReference>
<evidence type="ECO:0000256" key="3">
    <source>
        <dbReference type="ARBA" id="ARBA00023163"/>
    </source>
</evidence>
<dbReference type="EMBL" id="KL584707">
    <property type="protein sequence ID" value="KEQ74382.1"/>
    <property type="molecule type" value="Genomic_DNA"/>
</dbReference>
<feature type="region of interest" description="Disordered" evidence="5">
    <location>
        <begin position="32"/>
        <end position="95"/>
    </location>
</feature>
<keyword evidence="1" id="KW-0479">Metal-binding</keyword>
<dbReference type="Pfam" id="PF04082">
    <property type="entry name" value="Fungal_trans"/>
    <property type="match status" value="1"/>
</dbReference>
<evidence type="ECO:0000313" key="8">
    <source>
        <dbReference type="Proteomes" id="UP000027730"/>
    </source>
</evidence>
<reference evidence="7 8" key="1">
    <citation type="journal article" date="2014" name="BMC Genomics">
        <title>Genome sequencing of four Aureobasidium pullulans varieties: biotechnological potential, stress tolerance, and description of new species.</title>
        <authorList>
            <person name="Gostin Ar C."/>
            <person name="Ohm R.A."/>
            <person name="Kogej T."/>
            <person name="Sonjak S."/>
            <person name="Turk M."/>
            <person name="Zajc J."/>
            <person name="Zalar P."/>
            <person name="Grube M."/>
            <person name="Sun H."/>
            <person name="Han J."/>
            <person name="Sharma A."/>
            <person name="Chiniquy J."/>
            <person name="Ngan C.Y."/>
            <person name="Lipzen A."/>
            <person name="Barry K."/>
            <person name="Grigoriev I.V."/>
            <person name="Gunde-Cimerman N."/>
        </authorList>
    </citation>
    <scope>NUCLEOTIDE SEQUENCE [LARGE SCALE GENOMIC DNA]</scope>
    <source>
        <strain evidence="7 8">CBS 147.97</strain>
    </source>
</reference>
<dbReference type="GO" id="GO:0005634">
    <property type="term" value="C:nucleus"/>
    <property type="evidence" value="ECO:0007669"/>
    <property type="project" value="TreeGrafter"/>
</dbReference>
<accession>A0A074WX87</accession>
<evidence type="ECO:0000313" key="7">
    <source>
        <dbReference type="EMBL" id="KEQ74382.1"/>
    </source>
</evidence>
<dbReference type="InterPro" id="IPR051127">
    <property type="entry name" value="Fungal_SecMet_Regulators"/>
</dbReference>
<dbReference type="SMART" id="SM00066">
    <property type="entry name" value="GAL4"/>
    <property type="match status" value="1"/>
</dbReference>
<feature type="compositionally biased region" description="Polar residues" evidence="5">
    <location>
        <begin position="75"/>
        <end position="92"/>
    </location>
</feature>
<dbReference type="GO" id="GO:0000981">
    <property type="term" value="F:DNA-binding transcription factor activity, RNA polymerase II-specific"/>
    <property type="evidence" value="ECO:0007669"/>
    <property type="project" value="InterPro"/>
</dbReference>
<protein>
    <recommendedName>
        <fullName evidence="6">Zn(2)-C6 fungal-type domain-containing protein</fullName>
    </recommendedName>
</protein>
<dbReference type="GO" id="GO:0006351">
    <property type="term" value="P:DNA-templated transcription"/>
    <property type="evidence" value="ECO:0007669"/>
    <property type="project" value="InterPro"/>
</dbReference>
<dbReference type="PROSITE" id="PS50048">
    <property type="entry name" value="ZN2_CY6_FUNGAL_2"/>
    <property type="match status" value="1"/>
</dbReference>
<feature type="compositionally biased region" description="Low complexity" evidence="5">
    <location>
        <begin position="225"/>
        <end position="247"/>
    </location>
</feature>
<proteinExistence type="predicted"/>
<gene>
    <name evidence="7" type="ORF">M436DRAFT_71815</name>
</gene>
<feature type="region of interest" description="Disordered" evidence="5">
    <location>
        <begin position="1"/>
        <end position="20"/>
    </location>
</feature>
<evidence type="ECO:0000256" key="1">
    <source>
        <dbReference type="ARBA" id="ARBA00022723"/>
    </source>
</evidence>
<keyword evidence="3" id="KW-0804">Transcription</keyword>
<evidence type="ECO:0000256" key="5">
    <source>
        <dbReference type="SAM" id="MobiDB-lite"/>
    </source>
</evidence>
<evidence type="ECO:0000256" key="2">
    <source>
        <dbReference type="ARBA" id="ARBA00023015"/>
    </source>
</evidence>
<dbReference type="GO" id="GO:0008270">
    <property type="term" value="F:zinc ion binding"/>
    <property type="evidence" value="ECO:0007669"/>
    <property type="project" value="InterPro"/>
</dbReference>
<evidence type="ECO:0000259" key="6">
    <source>
        <dbReference type="PROSITE" id="PS50048"/>
    </source>
</evidence>
<dbReference type="SMART" id="SM00906">
    <property type="entry name" value="Fungal_trans"/>
    <property type="match status" value="1"/>
</dbReference>
<dbReference type="CDD" id="cd12148">
    <property type="entry name" value="fungal_TF_MHR"/>
    <property type="match status" value="1"/>
</dbReference>
<organism evidence="7 8">
    <name type="scientific">Aureobasidium namibiae CBS 147.97</name>
    <dbReference type="NCBI Taxonomy" id="1043004"/>
    <lineage>
        <taxon>Eukaryota</taxon>
        <taxon>Fungi</taxon>
        <taxon>Dikarya</taxon>
        <taxon>Ascomycota</taxon>
        <taxon>Pezizomycotina</taxon>
        <taxon>Dothideomycetes</taxon>
        <taxon>Dothideomycetidae</taxon>
        <taxon>Dothideales</taxon>
        <taxon>Saccotheciaceae</taxon>
        <taxon>Aureobasidium</taxon>
    </lineage>
</organism>
<dbReference type="Pfam" id="PF00172">
    <property type="entry name" value="Zn_clus"/>
    <property type="match status" value="1"/>
</dbReference>
<sequence length="764" mass="85205">MEDGSPVTRPLGPRNLPRASHACQRCRIKKGRCNQQQPCSSCVRASASCVYGEERRKRRKRNGDQPEGSLEQDDTQLQATPGSAISPDTGSITVRGVTEDVPNDVTRRDMASELNIDSIRSEVTITSNDRDVVGDVNERTQGTEFYGTSSNYVLLNQLFSHARQHSLSGRIPTPGRLSQPAMNLGQSGRSPSERMSLVNLLANEDDLLAPSRDKSPPQTSPPRSRPSALRSLPNGLQSSDGSSSSNSPATKLRISEKRLEKVLVRSYMQNLHHLHPMIDTDKLNRMCEEPVVQHDNRQSRLRHFLSLYNIIIAVGALVAGSDVKDEFHHEIEAVLQGRKDSQDPGKAPLQSLSRHYFRKSRSLLGDVFEACSLESAQTLLLMSLYCQNSLKPHACYMYCGMAVRTALAIGLPSESMSNSIEACKAARRTWWCIYSHEIDMCCSAGRFDSLGKPRKYSIPLPQIKSLSPNSGSNTAYLEGSNIFMINVMVDFAVILRRISKDIYHCHKEVSASQKSTAAFFIDTLLDQWKLGLPAWHNFDVVDFREPEWAAKQKLVLQLRYLNARVILHRPFLSEPATSTVLERQKHIDLCLEAARKTIQVLYDAYANKHYFRTWWYNSTYTLYAGMIVLYVVMLGHSTVAHDILLADVKKSRDILKSMEEASVARRSADLLSEVLEIAVVYTQQKQDTRAGSSTMASTSLIADSSTHQGPSVLSNDITSAGFAQDPEAFMASLIDPTILQDFTTDSNDWINFGFSSTEWDGATT</sequence>
<feature type="region of interest" description="Disordered" evidence="5">
    <location>
        <begin position="207"/>
        <end position="253"/>
    </location>
</feature>
<dbReference type="GO" id="GO:0000435">
    <property type="term" value="P:positive regulation of transcription from RNA polymerase II promoter by galactose"/>
    <property type="evidence" value="ECO:0007669"/>
    <property type="project" value="TreeGrafter"/>
</dbReference>
<dbReference type="Gene3D" id="4.10.240.10">
    <property type="entry name" value="Zn(2)-C6 fungal-type DNA-binding domain"/>
    <property type="match status" value="1"/>
</dbReference>
<feature type="domain" description="Zn(2)-C6 fungal-type" evidence="6">
    <location>
        <begin position="22"/>
        <end position="51"/>
    </location>
</feature>
<feature type="compositionally biased region" description="Polar residues" evidence="5">
    <location>
        <begin position="180"/>
        <end position="190"/>
    </location>
</feature>
<dbReference type="Proteomes" id="UP000027730">
    <property type="component" value="Unassembled WGS sequence"/>
</dbReference>
<dbReference type="AlphaFoldDB" id="A0A074WX87"/>
<dbReference type="InterPro" id="IPR001138">
    <property type="entry name" value="Zn2Cys6_DnaBD"/>
</dbReference>
<dbReference type="GO" id="GO:0000978">
    <property type="term" value="F:RNA polymerase II cis-regulatory region sequence-specific DNA binding"/>
    <property type="evidence" value="ECO:0007669"/>
    <property type="project" value="TreeGrafter"/>
</dbReference>
<dbReference type="PANTHER" id="PTHR47424:SF15">
    <property type="entry name" value="ZN(II)2CYS6 TRANSCRIPTION FACTOR (EUROFUNG)"/>
    <property type="match status" value="1"/>
</dbReference>
<dbReference type="GeneID" id="25415007"/>
<keyword evidence="2" id="KW-0805">Transcription regulation</keyword>
<keyword evidence="8" id="KW-1185">Reference proteome</keyword>
<keyword evidence="4" id="KW-0539">Nucleus</keyword>
<dbReference type="STRING" id="1043004.A0A074WX87"/>
<dbReference type="HOGENOM" id="CLU_008137_0_0_1"/>
<dbReference type="SUPFAM" id="SSF57701">
    <property type="entry name" value="Zn2/Cys6 DNA-binding domain"/>
    <property type="match status" value="1"/>
</dbReference>
<dbReference type="PROSITE" id="PS00463">
    <property type="entry name" value="ZN2_CY6_FUNGAL_1"/>
    <property type="match status" value="1"/>
</dbReference>
<dbReference type="InterPro" id="IPR007219">
    <property type="entry name" value="XnlR_reg_dom"/>
</dbReference>
<dbReference type="RefSeq" id="XP_013428711.1">
    <property type="nucleotide sequence ID" value="XM_013573257.1"/>
</dbReference>
<dbReference type="PANTHER" id="PTHR47424">
    <property type="entry name" value="REGULATORY PROTEIN GAL4"/>
    <property type="match status" value="1"/>
</dbReference>
<evidence type="ECO:0000256" key="4">
    <source>
        <dbReference type="ARBA" id="ARBA00023242"/>
    </source>
</evidence>
<dbReference type="OrthoDB" id="2571985at2759"/>
<feature type="region of interest" description="Disordered" evidence="5">
    <location>
        <begin position="166"/>
        <end position="192"/>
    </location>
</feature>